<dbReference type="AlphaFoldDB" id="A0A6J4V6L5"/>
<dbReference type="EMBL" id="CADCWK010000258">
    <property type="protein sequence ID" value="CAA9568343.1"/>
    <property type="molecule type" value="Genomic_DNA"/>
</dbReference>
<accession>A0A6J4V6L5</accession>
<proteinExistence type="predicted"/>
<sequence>MAGSVGITAWTMGVEGDRRPATSLVMLRSSRSRRGGSLPGA</sequence>
<organism evidence="2">
    <name type="scientific">uncultured Thermomicrobiales bacterium</name>
    <dbReference type="NCBI Taxonomy" id="1645740"/>
    <lineage>
        <taxon>Bacteria</taxon>
        <taxon>Pseudomonadati</taxon>
        <taxon>Thermomicrobiota</taxon>
        <taxon>Thermomicrobia</taxon>
        <taxon>Thermomicrobiales</taxon>
        <taxon>environmental samples</taxon>
    </lineage>
</organism>
<reference evidence="2" key="1">
    <citation type="submission" date="2020-02" db="EMBL/GenBank/DDBJ databases">
        <authorList>
            <person name="Meier V. D."/>
        </authorList>
    </citation>
    <scope>NUCLEOTIDE SEQUENCE</scope>
    <source>
        <strain evidence="2">AVDCRST_MAG33</strain>
    </source>
</reference>
<evidence type="ECO:0000313" key="2">
    <source>
        <dbReference type="EMBL" id="CAA9568343.1"/>
    </source>
</evidence>
<feature type="region of interest" description="Disordered" evidence="1">
    <location>
        <begin position="18"/>
        <end position="41"/>
    </location>
</feature>
<protein>
    <submittedName>
        <fullName evidence="2">Uncharacterized protein</fullName>
    </submittedName>
</protein>
<name>A0A6J4V6L5_9BACT</name>
<gene>
    <name evidence="2" type="ORF">AVDCRST_MAG33-2267</name>
</gene>
<evidence type="ECO:0000256" key="1">
    <source>
        <dbReference type="SAM" id="MobiDB-lite"/>
    </source>
</evidence>